<reference evidence="2" key="1">
    <citation type="submission" date="2020-01" db="EMBL/GenBank/DDBJ databases">
        <title>Genotype-dependent distribution of carbapenemase genes among Enterobacteriaceae in Thailand.</title>
        <authorList>
            <person name="Takeuchi D."/>
            <person name="Abe R."/>
            <person name="Sakamoto N."/>
            <person name="Sugawara Y."/>
            <person name="Akeda Y."/>
            <person name="Hamada S."/>
        </authorList>
    </citation>
    <scope>NUCLEOTIDE SEQUENCE</scope>
    <source>
        <strain evidence="2">KP17</strain>
        <plasmid evidence="2">pKP17_NDM1</plasmid>
    </source>
</reference>
<dbReference type="AlphaFoldDB" id="A0A809T2J6"/>
<sequence length="50" mass="5347">MRNRANTPSRDEAAFINGGTAGIDNTKVTSERPLAVSKAKPVSISFLKKT</sequence>
<name>A0A809T2J6_KLEPN</name>
<evidence type="ECO:0000256" key="1">
    <source>
        <dbReference type="SAM" id="MobiDB-lite"/>
    </source>
</evidence>
<evidence type="ECO:0000313" key="2">
    <source>
        <dbReference type="EMBL" id="BBV27624.1"/>
    </source>
</evidence>
<dbReference type="EMBL" id="LC521852">
    <property type="protein sequence ID" value="BBV27624.1"/>
    <property type="molecule type" value="Genomic_DNA"/>
</dbReference>
<accession>A0A809T2J6</accession>
<keyword evidence="2" id="KW-0614">Plasmid</keyword>
<feature type="region of interest" description="Disordered" evidence="1">
    <location>
        <begin position="1"/>
        <end position="26"/>
    </location>
</feature>
<organism evidence="2">
    <name type="scientific">Klebsiella pneumoniae</name>
    <dbReference type="NCBI Taxonomy" id="573"/>
    <lineage>
        <taxon>Bacteria</taxon>
        <taxon>Pseudomonadati</taxon>
        <taxon>Pseudomonadota</taxon>
        <taxon>Gammaproteobacteria</taxon>
        <taxon>Enterobacterales</taxon>
        <taxon>Enterobacteriaceae</taxon>
        <taxon>Klebsiella/Raoultella group</taxon>
        <taxon>Klebsiella</taxon>
        <taxon>Klebsiella pneumoniae complex</taxon>
    </lineage>
</organism>
<proteinExistence type="predicted"/>
<protein>
    <submittedName>
        <fullName evidence="2">Uncharacterized protein</fullName>
    </submittedName>
</protein>
<geneLocation type="plasmid" evidence="2">
    <name>pKP17_NDM1</name>
</geneLocation>